<keyword evidence="9" id="KW-0408">Iron</keyword>
<gene>
    <name evidence="14" type="ORF">L2764_08545</name>
</gene>
<dbReference type="Proteomes" id="UP001203423">
    <property type="component" value="Unassembled WGS sequence"/>
</dbReference>
<evidence type="ECO:0000313" key="15">
    <source>
        <dbReference type="Proteomes" id="UP001203423"/>
    </source>
</evidence>
<comment type="pathway">
    <text evidence="2">Lipid metabolism.</text>
</comment>
<evidence type="ECO:0000256" key="4">
    <source>
        <dbReference type="ARBA" id="ARBA00022617"/>
    </source>
</evidence>
<sequence>MENIDEFVKEIKKIGMHAQTSVSYKDYLHMRYISFFGTVLFWLGLSFCFFNHWIMGGILLSQHLLVKWLLMHHIGHGGYNRIKNIPRRFHSSHYAQGYRRYLDWFDWIRADAWNYEHNYLHHTFTGENKDPDLVENNLDWLASMKQPILIKWLILIIAAASWKFTYYSPRTLSYLKGYQKIHIYNFLNIKQKAPRHMWLELFLPYIGFHFIALPFLCEWIATGFGWSVLYARILAELFHNIQMFIVIVPNHSGADLYRFDNVNQYKHRNSEYYIRQILGSANYHNGAEWIDFLHMYLNYQIEHHLFPNLPMRQYRLIQPQIQSVCQKYNVPYIQESVWVRLIKMVNVAIGRQKMRRISGPFSP</sequence>
<evidence type="ECO:0000256" key="9">
    <source>
        <dbReference type="ARBA" id="ARBA00023004"/>
    </source>
</evidence>
<evidence type="ECO:0000313" key="14">
    <source>
        <dbReference type="EMBL" id="MCL1124522.1"/>
    </source>
</evidence>
<evidence type="ECO:0000256" key="3">
    <source>
        <dbReference type="ARBA" id="ARBA00009295"/>
    </source>
</evidence>
<keyword evidence="5 12" id="KW-0812">Transmembrane</keyword>
<evidence type="ECO:0000256" key="7">
    <source>
        <dbReference type="ARBA" id="ARBA00022989"/>
    </source>
</evidence>
<keyword evidence="10" id="KW-0443">Lipid metabolism</keyword>
<evidence type="ECO:0000256" key="1">
    <source>
        <dbReference type="ARBA" id="ARBA00004141"/>
    </source>
</evidence>
<name>A0ABT0LA01_9GAMM</name>
<accession>A0ABT0LA01</accession>
<dbReference type="InterPro" id="IPR005804">
    <property type="entry name" value="FA_desaturase_dom"/>
</dbReference>
<dbReference type="GO" id="GO:0016491">
    <property type="term" value="F:oxidoreductase activity"/>
    <property type="evidence" value="ECO:0007669"/>
    <property type="project" value="UniProtKB-KW"/>
</dbReference>
<evidence type="ECO:0000256" key="5">
    <source>
        <dbReference type="ARBA" id="ARBA00022692"/>
    </source>
</evidence>
<evidence type="ECO:0000256" key="10">
    <source>
        <dbReference type="ARBA" id="ARBA00023098"/>
    </source>
</evidence>
<evidence type="ECO:0000256" key="6">
    <source>
        <dbReference type="ARBA" id="ARBA00022723"/>
    </source>
</evidence>
<dbReference type="EMBL" id="JAKIKS010000025">
    <property type="protein sequence ID" value="MCL1124522.1"/>
    <property type="molecule type" value="Genomic_DNA"/>
</dbReference>
<keyword evidence="15" id="KW-1185">Reference proteome</keyword>
<evidence type="ECO:0000259" key="13">
    <source>
        <dbReference type="Pfam" id="PF00487"/>
    </source>
</evidence>
<dbReference type="InterPro" id="IPR012171">
    <property type="entry name" value="Fatty_acid_desaturase"/>
</dbReference>
<feature type="transmembrane region" description="Helical" evidence="12">
    <location>
        <begin position="206"/>
        <end position="231"/>
    </location>
</feature>
<keyword evidence="6" id="KW-0479">Metal-binding</keyword>
<dbReference type="RefSeq" id="WP_248939799.1">
    <property type="nucleotide sequence ID" value="NZ_JAKIKS010000025.1"/>
</dbReference>
<evidence type="ECO:0000256" key="12">
    <source>
        <dbReference type="SAM" id="Phobius"/>
    </source>
</evidence>
<protein>
    <submittedName>
        <fullName evidence="14">Fatty acid desaturase</fullName>
        <ecNumber evidence="14">1.14.19.-</ecNumber>
    </submittedName>
</protein>
<comment type="subcellular location">
    <subcellularLocation>
        <location evidence="1">Membrane</location>
        <topology evidence="1">Multi-pass membrane protein</topology>
    </subcellularLocation>
</comment>
<evidence type="ECO:0000256" key="8">
    <source>
        <dbReference type="ARBA" id="ARBA00023002"/>
    </source>
</evidence>
<keyword evidence="4" id="KW-0349">Heme</keyword>
<evidence type="ECO:0000256" key="11">
    <source>
        <dbReference type="ARBA" id="ARBA00023136"/>
    </source>
</evidence>
<keyword evidence="8 14" id="KW-0560">Oxidoreductase</keyword>
<dbReference type="Pfam" id="PF00487">
    <property type="entry name" value="FA_desaturase"/>
    <property type="match status" value="1"/>
</dbReference>
<comment type="caution">
    <text evidence="14">The sequence shown here is derived from an EMBL/GenBank/DDBJ whole genome shotgun (WGS) entry which is preliminary data.</text>
</comment>
<feature type="transmembrane region" description="Helical" evidence="12">
    <location>
        <begin position="148"/>
        <end position="167"/>
    </location>
</feature>
<keyword evidence="11 12" id="KW-0472">Membrane</keyword>
<feature type="domain" description="Fatty acid desaturase" evidence="13">
    <location>
        <begin position="53"/>
        <end position="334"/>
    </location>
</feature>
<keyword evidence="7 12" id="KW-1133">Transmembrane helix</keyword>
<dbReference type="PANTHER" id="PTHR19353">
    <property type="entry name" value="FATTY ACID DESATURASE 2"/>
    <property type="match status" value="1"/>
</dbReference>
<dbReference type="PANTHER" id="PTHR19353:SF30">
    <property type="entry name" value="DELTA 8-(E)-SPHINGOLIPID DESATURASE"/>
    <property type="match status" value="1"/>
</dbReference>
<organism evidence="14 15">
    <name type="scientific">Shewanella surugensis</name>
    <dbReference type="NCBI Taxonomy" id="212020"/>
    <lineage>
        <taxon>Bacteria</taxon>
        <taxon>Pseudomonadati</taxon>
        <taxon>Pseudomonadota</taxon>
        <taxon>Gammaproteobacteria</taxon>
        <taxon>Alteromonadales</taxon>
        <taxon>Shewanellaceae</taxon>
        <taxon>Shewanella</taxon>
    </lineage>
</organism>
<dbReference type="EC" id="1.14.19.-" evidence="14"/>
<reference evidence="14 15" key="1">
    <citation type="submission" date="2022-01" db="EMBL/GenBank/DDBJ databases">
        <title>Whole genome-based taxonomy of the Shewanellaceae.</title>
        <authorList>
            <person name="Martin-Rodriguez A.J."/>
        </authorList>
    </citation>
    <scope>NUCLEOTIDE SEQUENCE [LARGE SCALE GENOMIC DNA]</scope>
    <source>
        <strain evidence="14 15">DSM 17177</strain>
    </source>
</reference>
<feature type="transmembrane region" description="Helical" evidence="12">
    <location>
        <begin position="32"/>
        <end position="54"/>
    </location>
</feature>
<comment type="similarity">
    <text evidence="3">Belongs to the fatty acid desaturase type 1 family.</text>
</comment>
<evidence type="ECO:0000256" key="2">
    <source>
        <dbReference type="ARBA" id="ARBA00005189"/>
    </source>
</evidence>
<proteinExistence type="inferred from homology"/>